<dbReference type="InterPro" id="IPR016035">
    <property type="entry name" value="Acyl_Trfase/lysoPLipase"/>
</dbReference>
<dbReference type="PANTHER" id="PTHR10728">
    <property type="entry name" value="CYTOSOLIC PHOSPHOLIPASE A2"/>
    <property type="match status" value="1"/>
</dbReference>
<feature type="transmembrane region" description="Helical" evidence="2">
    <location>
        <begin position="556"/>
        <end position="579"/>
    </location>
</feature>
<evidence type="ECO:0000256" key="2">
    <source>
        <dbReference type="SAM" id="Phobius"/>
    </source>
</evidence>
<feature type="transmembrane region" description="Helical" evidence="2">
    <location>
        <begin position="372"/>
        <end position="393"/>
    </location>
</feature>
<sequence>MACADHRLLGPVRWRRHGSRSGRSQCWRTGARSADRCADIHSHDALGHPRQGREMEPGQRPFVAAAEIARGKSNRHQGDGGMTDYFEKDQAEQLLTEEKTFIASNRARDGRTDWYGLALSGGGIRSAIFCLGALQALAAKNVMPSFDYMSSVSGGGYVAAALQWLWRTDTTTGSSQAGFPFGATRDYRSGNETKDKRLAYLRSHGQYLIPDEHLSIWSLSAVVTRTLFLNLSVWLPIGALAYVFMMLLFRLLEKIPYIDKLPNLLALVMASRWRNDCEGDALAICKGAAETASAAASAAHIPGGAQICTAATSLAAKAMQPECFWKLDLFFEICLVAALLWIARFALWAIGFSVDTRISPKQDVAPNPRLRLLCGAVSLLCGLIFLRLTVWFWITGEPVLDPISFAVAILFLVFAYLAGVLYRLQKSNRTVSANYNWRRRFEITAGWSLPWITILIALGTVPVIPYLLINKAGFAAKAAATVASLASGLYAGVFGHQAQSAQSAPTDLSRWILMVASAVFIYSIAVVAYSIAQFWFAPEFLLGSGDNQLASNLIRAGITAWVFVALVMASFTNINYVGLHRFYRDRLMEAFMPSDEAVRRNVIDFSPTADRLSMADLWPPPRAAGAPLRDIPYPIVNTNVIMMNDPDRLLSWRGGDNFIVSPLFVGSSATGWERTSSYIAKNGPVSVPSAMAASGAAINANAAYVGAGVTRDRLVSIVLVLLNLRLGMWATRPDDHGASRLKREPNHWSPGFRYGLTRSGYRSDSSFVELTDGGHFDNSGIYELARRKCAVIIAIDGEEDPNMALPALYSVAQRIREDFKAKIDLDGVLDDLIPEKGKGYPEGVSFVTRPYFVAEITYDDGSRGVLVYVKLSLVQGLGFDALGYRAQHADFPHQPTTDQFFVPEQVEAYRIVGFANMDKAIGELNLGSNPIDTNAVLAAYRNRPRPQPPGGQDPSRLWARLNRRMTRVRGSRP</sequence>
<keyword evidence="2" id="KW-0812">Transmembrane</keyword>
<reference evidence="4 5" key="1">
    <citation type="submission" date="2019-08" db="EMBL/GenBank/DDBJ databases">
        <title>Bradyrhizobium hipponensis sp. nov., a rhizobium isolated from a Lupinus angustifolius root nodule in Tunisia.</title>
        <authorList>
            <person name="Off K."/>
            <person name="Rejili M."/>
            <person name="Mars M."/>
            <person name="Brachmann A."/>
            <person name="Marin M."/>
        </authorList>
    </citation>
    <scope>NUCLEOTIDE SEQUENCE [LARGE SCALE GENOMIC DNA]</scope>
    <source>
        <strain evidence="4 5">CTAW71</strain>
    </source>
</reference>
<dbReference type="PANTHER" id="PTHR10728:SF40">
    <property type="entry name" value="PATATIN FAMILY PROTEIN"/>
    <property type="match status" value="1"/>
</dbReference>
<accession>A0A5D3KH78</accession>
<feature type="transmembrane region" description="Helical" evidence="2">
    <location>
        <begin position="148"/>
        <end position="166"/>
    </location>
</feature>
<feature type="transmembrane region" description="Helical" evidence="2">
    <location>
        <begin position="445"/>
        <end position="468"/>
    </location>
</feature>
<dbReference type="OrthoDB" id="100544at2"/>
<dbReference type="GO" id="GO:0004623">
    <property type="term" value="F:phospholipase A2 activity"/>
    <property type="evidence" value="ECO:0007669"/>
    <property type="project" value="TreeGrafter"/>
</dbReference>
<feature type="domain" description="PNPLA" evidence="3">
    <location>
        <begin position="117"/>
        <end position="165"/>
    </location>
</feature>
<feature type="transmembrane region" description="Helical" evidence="2">
    <location>
        <begin position="227"/>
        <end position="252"/>
    </location>
</feature>
<protein>
    <recommendedName>
        <fullName evidence="3">PNPLA domain-containing protein</fullName>
    </recommendedName>
</protein>
<dbReference type="AlphaFoldDB" id="A0A5D3KH78"/>
<feature type="transmembrane region" description="Helical" evidence="2">
    <location>
        <begin position="474"/>
        <end position="491"/>
    </location>
</feature>
<comment type="caution">
    <text evidence="4">The sequence shown here is derived from an EMBL/GenBank/DDBJ whole genome shotgun (WGS) entry which is preliminary data.</text>
</comment>
<feature type="transmembrane region" description="Helical" evidence="2">
    <location>
        <begin position="405"/>
        <end position="424"/>
    </location>
</feature>
<evidence type="ECO:0000259" key="3">
    <source>
        <dbReference type="Pfam" id="PF01734"/>
    </source>
</evidence>
<gene>
    <name evidence="4" type="ORF">FXB40_18005</name>
</gene>
<keyword evidence="5" id="KW-1185">Reference proteome</keyword>
<dbReference type="SUPFAM" id="SSF52151">
    <property type="entry name" value="FabD/lysophospholipase-like"/>
    <property type="match status" value="1"/>
</dbReference>
<keyword evidence="1" id="KW-0443">Lipid metabolism</keyword>
<dbReference type="GO" id="GO:0005829">
    <property type="term" value="C:cytosol"/>
    <property type="evidence" value="ECO:0007669"/>
    <property type="project" value="TreeGrafter"/>
</dbReference>
<evidence type="ECO:0000313" key="4">
    <source>
        <dbReference type="EMBL" id="TYL94340.1"/>
    </source>
</evidence>
<feature type="transmembrane region" description="Helical" evidence="2">
    <location>
        <begin position="329"/>
        <end position="351"/>
    </location>
</feature>
<dbReference type="Proteomes" id="UP000324758">
    <property type="component" value="Unassembled WGS sequence"/>
</dbReference>
<feature type="transmembrane region" description="Helical" evidence="2">
    <location>
        <begin position="511"/>
        <end position="536"/>
    </location>
</feature>
<evidence type="ECO:0000256" key="1">
    <source>
        <dbReference type="ARBA" id="ARBA00023098"/>
    </source>
</evidence>
<organism evidence="4 5">
    <name type="scientific">Bradyrhizobium rifense</name>
    <dbReference type="NCBI Taxonomy" id="515499"/>
    <lineage>
        <taxon>Bacteria</taxon>
        <taxon>Pseudomonadati</taxon>
        <taxon>Pseudomonadota</taxon>
        <taxon>Alphaproteobacteria</taxon>
        <taxon>Hyphomicrobiales</taxon>
        <taxon>Nitrobacteraceae</taxon>
        <taxon>Bradyrhizobium</taxon>
    </lineage>
</organism>
<dbReference type="EMBL" id="VSSS01000028">
    <property type="protein sequence ID" value="TYL94340.1"/>
    <property type="molecule type" value="Genomic_DNA"/>
</dbReference>
<dbReference type="GO" id="GO:0046475">
    <property type="term" value="P:glycerophospholipid catabolic process"/>
    <property type="evidence" value="ECO:0007669"/>
    <property type="project" value="TreeGrafter"/>
</dbReference>
<dbReference type="Gene3D" id="3.40.1090.10">
    <property type="entry name" value="Cytosolic phospholipase A2 catalytic domain"/>
    <property type="match status" value="2"/>
</dbReference>
<name>A0A5D3KH78_9BRAD</name>
<dbReference type="Pfam" id="PF01734">
    <property type="entry name" value="Patatin"/>
    <property type="match status" value="1"/>
</dbReference>
<dbReference type="InterPro" id="IPR002641">
    <property type="entry name" value="PNPLA_dom"/>
</dbReference>
<proteinExistence type="predicted"/>
<keyword evidence="2" id="KW-0472">Membrane</keyword>
<feature type="transmembrane region" description="Helical" evidence="2">
    <location>
        <begin position="114"/>
        <end position="136"/>
    </location>
</feature>
<keyword evidence="2" id="KW-1133">Transmembrane helix</keyword>
<evidence type="ECO:0000313" key="5">
    <source>
        <dbReference type="Proteomes" id="UP000324758"/>
    </source>
</evidence>